<keyword evidence="4" id="KW-0411">Iron-sulfur</keyword>
<organism evidence="6 7">
    <name type="scientific">Metallumcola ferriviriculae</name>
    <dbReference type="NCBI Taxonomy" id="3039180"/>
    <lineage>
        <taxon>Bacteria</taxon>
        <taxon>Bacillati</taxon>
        <taxon>Bacillota</taxon>
        <taxon>Clostridia</taxon>
        <taxon>Neomoorellales</taxon>
        <taxon>Desulfitibacteraceae</taxon>
        <taxon>Metallumcola</taxon>
    </lineage>
</organism>
<dbReference type="PANTHER" id="PTHR11228:SF7">
    <property type="entry name" value="PQQA PEPTIDE CYCLASE"/>
    <property type="match status" value="1"/>
</dbReference>
<dbReference type="InterPro" id="IPR050377">
    <property type="entry name" value="Radical_SAM_PqqE_MftC-like"/>
</dbReference>
<feature type="domain" description="Radical SAM core" evidence="5">
    <location>
        <begin position="91"/>
        <end position="297"/>
    </location>
</feature>
<keyword evidence="2" id="KW-0479">Metal-binding</keyword>
<dbReference type="SFLD" id="SFLDG01067">
    <property type="entry name" value="SPASM/twitch_domain_containing"/>
    <property type="match status" value="1"/>
</dbReference>
<evidence type="ECO:0000313" key="6">
    <source>
        <dbReference type="EMBL" id="WRO21068.1"/>
    </source>
</evidence>
<reference evidence="6 7" key="1">
    <citation type="submission" date="2023-04" db="EMBL/GenBank/DDBJ databases">
        <authorList>
            <person name="Hsu D."/>
        </authorList>
    </citation>
    <scope>NUCLEOTIDE SEQUENCE [LARGE SCALE GENOMIC DNA]</scope>
    <source>
        <strain evidence="6 7">MK1</strain>
    </source>
</reference>
<dbReference type="CDD" id="cd01335">
    <property type="entry name" value="Radical_SAM"/>
    <property type="match status" value="1"/>
</dbReference>
<keyword evidence="1" id="KW-0949">S-adenosyl-L-methionine</keyword>
<dbReference type="GO" id="GO:0003824">
    <property type="term" value="F:catalytic activity"/>
    <property type="evidence" value="ECO:0007669"/>
    <property type="project" value="InterPro"/>
</dbReference>
<dbReference type="GO" id="GO:0046872">
    <property type="term" value="F:metal ion binding"/>
    <property type="evidence" value="ECO:0007669"/>
    <property type="project" value="UniProtKB-KW"/>
</dbReference>
<evidence type="ECO:0000256" key="2">
    <source>
        <dbReference type="ARBA" id="ARBA00022723"/>
    </source>
</evidence>
<dbReference type="InterPro" id="IPR013785">
    <property type="entry name" value="Aldolase_TIM"/>
</dbReference>
<evidence type="ECO:0000259" key="5">
    <source>
        <dbReference type="PROSITE" id="PS51918"/>
    </source>
</evidence>
<dbReference type="Proteomes" id="UP001329915">
    <property type="component" value="Chromosome"/>
</dbReference>
<evidence type="ECO:0000256" key="4">
    <source>
        <dbReference type="ARBA" id="ARBA00023014"/>
    </source>
</evidence>
<dbReference type="AlphaFoldDB" id="A0AAU0UID5"/>
<evidence type="ECO:0000256" key="1">
    <source>
        <dbReference type="ARBA" id="ARBA00022691"/>
    </source>
</evidence>
<dbReference type="Pfam" id="PF04055">
    <property type="entry name" value="Radical_SAM"/>
    <property type="match status" value="1"/>
</dbReference>
<dbReference type="PROSITE" id="PS51918">
    <property type="entry name" value="RADICAL_SAM"/>
    <property type="match status" value="1"/>
</dbReference>
<proteinExistence type="predicted"/>
<evidence type="ECO:0000313" key="7">
    <source>
        <dbReference type="Proteomes" id="UP001329915"/>
    </source>
</evidence>
<dbReference type="InterPro" id="IPR058240">
    <property type="entry name" value="rSAM_sf"/>
</dbReference>
<sequence>MSSAIDSLNFNPAFSLKNLEEPVIYDKVNDELYELNQEAYQFLLSCARGNVRVKDVPTDAEAKEFIDFCIEEEILAVKPVSAPVEVVADSTPNPSLRYLEVQLTDRCNLRCHHCFLGDTQGHDMGLEHFYAVAQQFEALQGLKMMLTGGEPLLYPHFWEINEKLPKYDFRSVLLSNGHLISREAAQKLNVHEVQLSIDGMEEAHDSLRGRGSFRKVTEALEALLACGKKVSIATMIHARNLNDFAQLEKLIDQYGIDEWNIDFPTPTGRLAQNEICQVTPEVAAPLMQYSRSGGHFNGNGPWACGAHLATATVDGHLEKCSFYSTKENPIFEIGLRAAWVNTPRVTLVELECDCEYLEQCKGGCRFRAETFGNPKSPDPLQCHCCGVI</sequence>
<gene>
    <name evidence="6" type="ORF">MFMK1_000862</name>
</gene>
<dbReference type="PANTHER" id="PTHR11228">
    <property type="entry name" value="RADICAL SAM DOMAIN PROTEIN"/>
    <property type="match status" value="1"/>
</dbReference>
<protein>
    <submittedName>
        <fullName evidence="6">Radical SAM protein</fullName>
    </submittedName>
</protein>
<evidence type="ECO:0000256" key="3">
    <source>
        <dbReference type="ARBA" id="ARBA00023004"/>
    </source>
</evidence>
<dbReference type="RefSeq" id="WP_366923926.1">
    <property type="nucleotide sequence ID" value="NZ_CP121694.1"/>
</dbReference>
<dbReference type="Gene3D" id="3.20.20.70">
    <property type="entry name" value="Aldolase class I"/>
    <property type="match status" value="1"/>
</dbReference>
<dbReference type="EMBL" id="CP121694">
    <property type="protein sequence ID" value="WRO21068.1"/>
    <property type="molecule type" value="Genomic_DNA"/>
</dbReference>
<dbReference type="InterPro" id="IPR007197">
    <property type="entry name" value="rSAM"/>
</dbReference>
<dbReference type="SUPFAM" id="SSF102114">
    <property type="entry name" value="Radical SAM enzymes"/>
    <property type="match status" value="1"/>
</dbReference>
<accession>A0AAU0UID5</accession>
<dbReference type="SFLD" id="SFLDG01386">
    <property type="entry name" value="main_SPASM_domain-containing"/>
    <property type="match status" value="1"/>
</dbReference>
<dbReference type="KEGG" id="dbc:MFMK1_000862"/>
<name>A0AAU0UID5_9FIRM</name>
<dbReference type="SFLD" id="SFLDS00029">
    <property type="entry name" value="Radical_SAM"/>
    <property type="match status" value="1"/>
</dbReference>
<keyword evidence="3" id="KW-0408">Iron</keyword>
<keyword evidence="7" id="KW-1185">Reference proteome</keyword>
<dbReference type="GO" id="GO:0051536">
    <property type="term" value="F:iron-sulfur cluster binding"/>
    <property type="evidence" value="ECO:0007669"/>
    <property type="project" value="UniProtKB-KW"/>
</dbReference>